<dbReference type="InterPro" id="IPR014710">
    <property type="entry name" value="RmlC-like_jellyroll"/>
</dbReference>
<dbReference type="Gene3D" id="2.60.120.10">
    <property type="entry name" value="Jelly Rolls"/>
    <property type="match status" value="1"/>
</dbReference>
<dbReference type="GO" id="GO:0051213">
    <property type="term" value="F:dioxygenase activity"/>
    <property type="evidence" value="ECO:0007669"/>
    <property type="project" value="UniProtKB-KW"/>
</dbReference>
<protein>
    <submittedName>
        <fullName evidence="6">Cysteine dioxygenase family protein</fullName>
    </submittedName>
</protein>
<dbReference type="EMBL" id="JAQFWP010000013">
    <property type="protein sequence ID" value="MDA2804692.1"/>
    <property type="molecule type" value="Genomic_DNA"/>
</dbReference>
<keyword evidence="2" id="KW-0479">Metal-binding</keyword>
<dbReference type="InterPro" id="IPR010300">
    <property type="entry name" value="CDO_1"/>
</dbReference>
<evidence type="ECO:0000313" key="6">
    <source>
        <dbReference type="EMBL" id="MDA2804692.1"/>
    </source>
</evidence>
<keyword evidence="7" id="KW-1185">Reference proteome</keyword>
<comment type="similarity">
    <text evidence="1">Belongs to the cysteine dioxygenase family.</text>
</comment>
<evidence type="ECO:0000256" key="4">
    <source>
        <dbReference type="ARBA" id="ARBA00023002"/>
    </source>
</evidence>
<keyword evidence="4" id="KW-0560">Oxidoreductase</keyword>
<dbReference type="PANTHER" id="PTHR12918:SF1">
    <property type="entry name" value="CYSTEINE DIOXYGENASE TYPE 1"/>
    <property type="match status" value="1"/>
</dbReference>
<evidence type="ECO:0000256" key="5">
    <source>
        <dbReference type="ARBA" id="ARBA00023004"/>
    </source>
</evidence>
<accession>A0ABT4TJ06</accession>
<dbReference type="RefSeq" id="WP_270677261.1">
    <property type="nucleotide sequence ID" value="NZ_JAQFWP010000013.1"/>
</dbReference>
<keyword evidence="5" id="KW-0408">Iron</keyword>
<evidence type="ECO:0000256" key="3">
    <source>
        <dbReference type="ARBA" id="ARBA00022964"/>
    </source>
</evidence>
<evidence type="ECO:0000256" key="1">
    <source>
        <dbReference type="ARBA" id="ARBA00006622"/>
    </source>
</evidence>
<dbReference type="PANTHER" id="PTHR12918">
    <property type="entry name" value="CYSTEINE DIOXYGENASE"/>
    <property type="match status" value="1"/>
</dbReference>
<gene>
    <name evidence="6" type="ORF">O4U47_09230</name>
</gene>
<comment type="caution">
    <text evidence="6">The sequence shown here is derived from an EMBL/GenBank/DDBJ whole genome shotgun (WGS) entry which is preliminary data.</text>
</comment>
<keyword evidence="3 6" id="KW-0223">Dioxygenase</keyword>
<proteinExistence type="inferred from homology"/>
<reference evidence="6" key="1">
    <citation type="submission" date="2023-01" db="EMBL/GenBank/DDBJ databases">
        <title>Draft genome sequence of Nocardiopsis sp. LSu2-4 isolated from halophytes.</title>
        <authorList>
            <person name="Duangmal K."/>
            <person name="Chantavorakit T."/>
        </authorList>
    </citation>
    <scope>NUCLEOTIDE SEQUENCE</scope>
    <source>
        <strain evidence="6">LSu2-4</strain>
    </source>
</reference>
<dbReference type="SUPFAM" id="SSF51182">
    <property type="entry name" value="RmlC-like cupins"/>
    <property type="match status" value="1"/>
</dbReference>
<dbReference type="Pfam" id="PF05995">
    <property type="entry name" value="CDO_I"/>
    <property type="match status" value="1"/>
</dbReference>
<name>A0ABT4TJ06_9ACTN</name>
<evidence type="ECO:0000256" key="2">
    <source>
        <dbReference type="ARBA" id="ARBA00022723"/>
    </source>
</evidence>
<sequence length="184" mass="19135">MSTASRTATTPRLDALVGAVRTAVNRRETPARTAELVADALPPFLTDPGLLPASAMAADPDTYTQHVLHVEDGGAFSVVALVWLPGQATPVHDHVAWCVTGVHLGAEDETRYALAGPEDDRRLVTVGGAVNRAGSTCGFAPPGDIHRVANAGGGPAVSLHVYGADIGRLGSSVRRVYDLPVRES</sequence>
<evidence type="ECO:0000313" key="7">
    <source>
        <dbReference type="Proteomes" id="UP001165685"/>
    </source>
</evidence>
<dbReference type="InterPro" id="IPR011051">
    <property type="entry name" value="RmlC_Cupin_sf"/>
</dbReference>
<organism evidence="6 7">
    <name type="scientific">Nocardiopsis suaedae</name>
    <dbReference type="NCBI Taxonomy" id="3018444"/>
    <lineage>
        <taxon>Bacteria</taxon>
        <taxon>Bacillati</taxon>
        <taxon>Actinomycetota</taxon>
        <taxon>Actinomycetes</taxon>
        <taxon>Streptosporangiales</taxon>
        <taxon>Nocardiopsidaceae</taxon>
        <taxon>Nocardiopsis</taxon>
    </lineage>
</organism>
<dbReference type="CDD" id="cd10548">
    <property type="entry name" value="cupin_CDO"/>
    <property type="match status" value="1"/>
</dbReference>
<dbReference type="Proteomes" id="UP001165685">
    <property type="component" value="Unassembled WGS sequence"/>
</dbReference>